<keyword evidence="1" id="KW-0217">Developmental protein</keyword>
<dbReference type="Pfam" id="PF00641">
    <property type="entry name" value="Zn_ribbon_RanBP"/>
    <property type="match status" value="1"/>
</dbReference>
<dbReference type="PROSITE" id="PS00022">
    <property type="entry name" value="EGF_1"/>
    <property type="match status" value="5"/>
</dbReference>
<dbReference type="PROSITE" id="PS50199">
    <property type="entry name" value="ZF_RANBP2_2"/>
    <property type="match status" value="1"/>
</dbReference>
<evidence type="ECO:0000256" key="10">
    <source>
        <dbReference type="PROSITE-ProRule" id="PRU00377"/>
    </source>
</evidence>
<evidence type="ECO:0000256" key="6">
    <source>
        <dbReference type="ARBA" id="ARBA00022833"/>
    </source>
</evidence>
<keyword evidence="3" id="KW-0479">Metal-binding</keyword>
<dbReference type="PROSITE" id="PS01186">
    <property type="entry name" value="EGF_2"/>
    <property type="match status" value="1"/>
</dbReference>
<feature type="region of interest" description="Disordered" evidence="11">
    <location>
        <begin position="478"/>
        <end position="530"/>
    </location>
</feature>
<dbReference type="InterPro" id="IPR001774">
    <property type="entry name" value="DSL"/>
</dbReference>
<evidence type="ECO:0000256" key="9">
    <source>
        <dbReference type="PROSITE-ProRule" id="PRU00322"/>
    </source>
</evidence>
<dbReference type="EMBL" id="LXWW01000064">
    <property type="protein sequence ID" value="OAO16742.1"/>
    <property type="molecule type" value="Genomic_DNA"/>
</dbReference>
<feature type="disulfide bond" evidence="8">
    <location>
        <begin position="362"/>
        <end position="371"/>
    </location>
</feature>
<dbReference type="Gene3D" id="2.10.25.10">
    <property type="entry name" value="Laminin"/>
    <property type="match status" value="3"/>
</dbReference>
<feature type="domain" description="EGF-like" evidence="13">
    <location>
        <begin position="339"/>
        <end position="372"/>
    </location>
</feature>
<feature type="chain" id="PRO_5008274680" evidence="12">
    <location>
        <begin position="21"/>
        <end position="634"/>
    </location>
</feature>
<dbReference type="STRING" id="478820.A0A196SKM4"/>
<comment type="caution">
    <text evidence="16">The sequence shown here is derived from an EMBL/GenBank/DDBJ whole genome shotgun (WGS) entry which is preliminary data.</text>
</comment>
<keyword evidence="5 9" id="KW-0863">Zinc-finger</keyword>
<evidence type="ECO:0000256" key="2">
    <source>
        <dbReference type="ARBA" id="ARBA00022536"/>
    </source>
</evidence>
<dbReference type="PROSITE" id="PS01358">
    <property type="entry name" value="ZF_RANBP2_1"/>
    <property type="match status" value="1"/>
</dbReference>
<feature type="domain" description="EGF-like" evidence="13">
    <location>
        <begin position="109"/>
        <end position="146"/>
    </location>
</feature>
<keyword evidence="2 8" id="KW-0245">EGF-like domain</keyword>
<name>A0A196SKM4_BLAHN</name>
<feature type="disulfide bond" evidence="8">
    <location>
        <begin position="184"/>
        <end position="193"/>
    </location>
</feature>
<dbReference type="PANTHER" id="PTHR11219:SF69">
    <property type="entry name" value="TENEURIN-A"/>
    <property type="match status" value="1"/>
</dbReference>
<gene>
    <name evidence="16" type="ORF">AV274_1533</name>
</gene>
<dbReference type="GO" id="GO:0008270">
    <property type="term" value="F:zinc ion binding"/>
    <property type="evidence" value="ECO:0007669"/>
    <property type="project" value="UniProtKB-KW"/>
</dbReference>
<evidence type="ECO:0000259" key="13">
    <source>
        <dbReference type="PROSITE" id="PS50026"/>
    </source>
</evidence>
<reference evidence="16 17" key="1">
    <citation type="submission" date="2016-05" db="EMBL/GenBank/DDBJ databases">
        <title>Nuclear genome of Blastocystis sp. subtype 1 NandII.</title>
        <authorList>
            <person name="Gentekaki E."/>
            <person name="Curtis B."/>
            <person name="Stairs C."/>
            <person name="Eme L."/>
            <person name="Herman E."/>
            <person name="Klimes V."/>
            <person name="Arias M.C."/>
            <person name="Elias M."/>
            <person name="Hilliou F."/>
            <person name="Klute M."/>
            <person name="Malik S.-B."/>
            <person name="Pightling A."/>
            <person name="Rachubinski R."/>
            <person name="Salas D."/>
            <person name="Schlacht A."/>
            <person name="Suga H."/>
            <person name="Archibald J."/>
            <person name="Ball S.G."/>
            <person name="Clark G."/>
            <person name="Dacks J."/>
            <person name="Van Der Giezen M."/>
            <person name="Tsaousis A."/>
            <person name="Roger A."/>
        </authorList>
    </citation>
    <scope>NUCLEOTIDE SEQUENCE [LARGE SCALE GENOMIC DNA]</scope>
    <source>
        <strain evidence="17">ATCC 50177 / NandII</strain>
    </source>
</reference>
<evidence type="ECO:0000256" key="3">
    <source>
        <dbReference type="ARBA" id="ARBA00022723"/>
    </source>
</evidence>
<feature type="domain" description="DSL" evidence="15">
    <location>
        <begin position="327"/>
        <end position="371"/>
    </location>
</feature>
<accession>A0A196SKM4</accession>
<dbReference type="Pfam" id="PF23106">
    <property type="entry name" value="EGF_Teneurin"/>
    <property type="match status" value="1"/>
</dbReference>
<evidence type="ECO:0000259" key="14">
    <source>
        <dbReference type="PROSITE" id="PS50199"/>
    </source>
</evidence>
<sequence>MKHIYFVLLLGTAISLSLHARSLRDPNDEMSPTPTFTPTPSNGCQPGYYGPECDLVCPGYERTSEGGEEYVYECSGNGICELTGNSVQCRCFSYAFGDDCANACMESYDEEEKKELICSDHGTCALSDANEAQCTCEPGYHGVGCSESCPGLSTVDGTVVECSSHGSCVNSSQNPDEELFMCQCSDGFFGEACDRSCPGQVEVEGVKMGCNGHGDCEEGKCVCHLGYYGEECESHCPGLLVDMDGVLRECNGHGDCDANTLQCVCSSDLYKGDSCDCDANTCSGHGKCNEFKECECESPFSGEFCSVKCDKDKDCSSQGVCTDQGTCTCMYRFYGSDCSKKCEDKANCHAHGTCVEGGKCLCDEGWVGDTCNKEDTSMSKKAAQLLVSLACLLLLILQLYLWNRQKKTPRFAEKLAPTKAIAPREVASREVEMKPVVSSASAAPVSIVGGWTCSACTMVNEATASKCSFCDTPRSKQTVTKPRRVRRGDAKNKGKEPVKTETAKETQTAKETEPVKESLLDPEEHSGERDVFSDEHVRISLAMKKMGEKQVNILLRYYALEDPLEELGFAISAPKYIKQECNAISATSIDKDKCAFQQLIYTLTEDKPLKMKVEGSYKWKGETVSVTTGGLKLE</sequence>
<evidence type="ECO:0000256" key="11">
    <source>
        <dbReference type="SAM" id="MobiDB-lite"/>
    </source>
</evidence>
<dbReference type="Gene3D" id="4.10.1060.10">
    <property type="entry name" value="Zinc finger, RanBP2-type"/>
    <property type="match status" value="1"/>
</dbReference>
<feature type="domain" description="EGF-like" evidence="13">
    <location>
        <begin position="154"/>
        <end position="194"/>
    </location>
</feature>
<keyword evidence="4" id="KW-0677">Repeat</keyword>
<dbReference type="AlphaFoldDB" id="A0A196SKM4"/>
<feature type="disulfide bond" evidence="8">
    <location>
        <begin position="136"/>
        <end position="145"/>
    </location>
</feature>
<evidence type="ECO:0000256" key="12">
    <source>
        <dbReference type="SAM" id="SignalP"/>
    </source>
</evidence>
<feature type="disulfide bond" evidence="10">
    <location>
        <begin position="329"/>
        <end position="338"/>
    </location>
</feature>
<dbReference type="SUPFAM" id="SSF49348">
    <property type="entry name" value="Clathrin adaptor appendage domain"/>
    <property type="match status" value="1"/>
</dbReference>
<evidence type="ECO:0000256" key="5">
    <source>
        <dbReference type="ARBA" id="ARBA00022771"/>
    </source>
</evidence>
<keyword evidence="6" id="KW-0862">Zinc</keyword>
<feature type="disulfide bond" evidence="10">
    <location>
        <begin position="342"/>
        <end position="354"/>
    </location>
</feature>
<evidence type="ECO:0000256" key="7">
    <source>
        <dbReference type="ARBA" id="ARBA00023157"/>
    </source>
</evidence>
<dbReference type="Proteomes" id="UP000078348">
    <property type="component" value="Unassembled WGS sequence"/>
</dbReference>
<dbReference type="SMART" id="SM00181">
    <property type="entry name" value="EGF"/>
    <property type="match status" value="6"/>
</dbReference>
<dbReference type="PANTHER" id="PTHR11219">
    <property type="entry name" value="TENEURIN AND N-ACETYLGLUCOSAMINE-1-PHOSPHODIESTER ALPHA-N-ACETYLGLUCOSAMINIDASE"/>
    <property type="match status" value="1"/>
</dbReference>
<feature type="compositionally biased region" description="Basic and acidic residues" evidence="11">
    <location>
        <begin position="487"/>
        <end position="530"/>
    </location>
</feature>
<dbReference type="GO" id="GO:0016020">
    <property type="term" value="C:membrane"/>
    <property type="evidence" value="ECO:0007669"/>
    <property type="project" value="InterPro"/>
</dbReference>
<dbReference type="InterPro" id="IPR051216">
    <property type="entry name" value="Teneurin"/>
</dbReference>
<evidence type="ECO:0000259" key="15">
    <source>
        <dbReference type="PROSITE" id="PS51051"/>
    </source>
</evidence>
<feature type="signal peptide" evidence="12">
    <location>
        <begin position="1"/>
        <end position="20"/>
    </location>
</feature>
<evidence type="ECO:0000313" key="16">
    <source>
        <dbReference type="EMBL" id="OAO16742.1"/>
    </source>
</evidence>
<dbReference type="PROSITE" id="PS51051">
    <property type="entry name" value="DSL"/>
    <property type="match status" value="1"/>
</dbReference>
<dbReference type="SMART" id="SM00547">
    <property type="entry name" value="ZnF_RBZ"/>
    <property type="match status" value="1"/>
</dbReference>
<feature type="disulfide bond" evidence="8">
    <location>
        <begin position="296"/>
        <end position="305"/>
    </location>
</feature>
<evidence type="ECO:0000256" key="8">
    <source>
        <dbReference type="PROSITE-ProRule" id="PRU00076"/>
    </source>
</evidence>
<dbReference type="GO" id="GO:0007154">
    <property type="term" value="P:cell communication"/>
    <property type="evidence" value="ECO:0007669"/>
    <property type="project" value="InterPro"/>
</dbReference>
<dbReference type="InterPro" id="IPR000742">
    <property type="entry name" value="EGF"/>
</dbReference>
<organism evidence="16 17">
    <name type="scientific">Blastocystis sp. subtype 1 (strain ATCC 50177 / NandII)</name>
    <dbReference type="NCBI Taxonomy" id="478820"/>
    <lineage>
        <taxon>Eukaryota</taxon>
        <taxon>Sar</taxon>
        <taxon>Stramenopiles</taxon>
        <taxon>Bigyra</taxon>
        <taxon>Opalozoa</taxon>
        <taxon>Opalinata</taxon>
        <taxon>Blastocystidae</taxon>
        <taxon>Blastocystis</taxon>
    </lineage>
</organism>
<keyword evidence="7 8" id="KW-1015">Disulfide bond</keyword>
<dbReference type="Gene3D" id="2.60.40.1230">
    <property type="match status" value="1"/>
</dbReference>
<feature type="domain" description="EGF-like" evidence="13">
    <location>
        <begin position="273"/>
        <end position="306"/>
    </location>
</feature>
<keyword evidence="12" id="KW-0732">Signal</keyword>
<dbReference type="InterPro" id="IPR013111">
    <property type="entry name" value="EGF_extracell"/>
</dbReference>
<comment type="caution">
    <text evidence="8">Lacks conserved residue(s) required for the propagation of feature annotation.</text>
</comment>
<dbReference type="PROSITE" id="PS50026">
    <property type="entry name" value="EGF_3"/>
    <property type="match status" value="4"/>
</dbReference>
<dbReference type="Pfam" id="PF07974">
    <property type="entry name" value="EGF_2"/>
    <property type="match status" value="1"/>
</dbReference>
<dbReference type="OrthoDB" id="442731at2759"/>
<dbReference type="InterPro" id="IPR001876">
    <property type="entry name" value="Znf_RanBP2"/>
</dbReference>
<keyword evidence="17" id="KW-1185">Reference proteome</keyword>
<evidence type="ECO:0000256" key="4">
    <source>
        <dbReference type="ARBA" id="ARBA00022737"/>
    </source>
</evidence>
<dbReference type="InterPro" id="IPR036443">
    <property type="entry name" value="Znf_RanBP2_sf"/>
</dbReference>
<protein>
    <submittedName>
        <fullName evidence="16">Tenascin XB</fullName>
    </submittedName>
</protein>
<dbReference type="SUPFAM" id="SSF90209">
    <property type="entry name" value="Ran binding protein zinc finger-like"/>
    <property type="match status" value="1"/>
</dbReference>
<evidence type="ECO:0000256" key="1">
    <source>
        <dbReference type="ARBA" id="ARBA00022473"/>
    </source>
</evidence>
<evidence type="ECO:0000313" key="17">
    <source>
        <dbReference type="Proteomes" id="UP000078348"/>
    </source>
</evidence>
<feature type="domain" description="RanBP2-type" evidence="14">
    <location>
        <begin position="447"/>
        <end position="476"/>
    </location>
</feature>
<dbReference type="Pfam" id="PF00008">
    <property type="entry name" value="EGF"/>
    <property type="match status" value="1"/>
</dbReference>
<proteinExistence type="predicted"/>
<dbReference type="InterPro" id="IPR013041">
    <property type="entry name" value="Clathrin_app_Ig-like_sf"/>
</dbReference>